<dbReference type="RefSeq" id="WP_179537243.1">
    <property type="nucleotide sequence ID" value="NZ_JACBYW010000010.1"/>
</dbReference>
<dbReference type="CDD" id="cd06173">
    <property type="entry name" value="MFS_MefA_like"/>
    <property type="match status" value="1"/>
</dbReference>
<feature type="transmembrane region" description="Helical" evidence="8">
    <location>
        <begin position="414"/>
        <end position="432"/>
    </location>
</feature>
<name>A0A852Z5E2_9ACTN</name>
<feature type="transmembrane region" description="Helical" evidence="8">
    <location>
        <begin position="81"/>
        <end position="105"/>
    </location>
</feature>
<dbReference type="GO" id="GO:0005886">
    <property type="term" value="C:plasma membrane"/>
    <property type="evidence" value="ECO:0007669"/>
    <property type="project" value="UniProtKB-SubCell"/>
</dbReference>
<dbReference type="Proteomes" id="UP000548304">
    <property type="component" value="Unassembled WGS sequence"/>
</dbReference>
<evidence type="ECO:0000313" key="10">
    <source>
        <dbReference type="EMBL" id="NYH80939.1"/>
    </source>
</evidence>
<feature type="transmembrane region" description="Helical" evidence="8">
    <location>
        <begin position="287"/>
        <end position="311"/>
    </location>
</feature>
<proteinExistence type="predicted"/>
<protein>
    <submittedName>
        <fullName evidence="10">MFS family permease</fullName>
    </submittedName>
</protein>
<keyword evidence="2" id="KW-0813">Transport</keyword>
<dbReference type="Gene3D" id="1.20.1250.20">
    <property type="entry name" value="MFS general substrate transporter like domains"/>
    <property type="match status" value="1"/>
</dbReference>
<dbReference type="Pfam" id="PF05977">
    <property type="entry name" value="MFS_3"/>
    <property type="match status" value="1"/>
</dbReference>
<dbReference type="GO" id="GO:0022857">
    <property type="term" value="F:transmembrane transporter activity"/>
    <property type="evidence" value="ECO:0007669"/>
    <property type="project" value="InterPro"/>
</dbReference>
<dbReference type="InterPro" id="IPR020846">
    <property type="entry name" value="MFS_dom"/>
</dbReference>
<feature type="transmembrane region" description="Helical" evidence="8">
    <location>
        <begin position="256"/>
        <end position="281"/>
    </location>
</feature>
<dbReference type="InterPro" id="IPR010290">
    <property type="entry name" value="TM_effector"/>
</dbReference>
<evidence type="ECO:0000259" key="9">
    <source>
        <dbReference type="PROSITE" id="PS50850"/>
    </source>
</evidence>
<feature type="transmembrane region" description="Helical" evidence="8">
    <location>
        <begin position="205"/>
        <end position="225"/>
    </location>
</feature>
<feature type="transmembrane region" description="Helical" evidence="8">
    <location>
        <begin position="381"/>
        <end position="402"/>
    </location>
</feature>
<dbReference type="PROSITE" id="PS50850">
    <property type="entry name" value="MFS"/>
    <property type="match status" value="1"/>
</dbReference>
<feature type="domain" description="Major facilitator superfamily (MFS) profile" evidence="9">
    <location>
        <begin position="256"/>
        <end position="445"/>
    </location>
</feature>
<evidence type="ECO:0000256" key="6">
    <source>
        <dbReference type="ARBA" id="ARBA00023136"/>
    </source>
</evidence>
<evidence type="ECO:0000313" key="11">
    <source>
        <dbReference type="Proteomes" id="UP000548304"/>
    </source>
</evidence>
<sequence>MSGSVSGGGSEGAVAPRSEERSRPGSSEAPRPGPVLSVFSSLRVRNFRFYAGGQVVSLLGTWMQRIAQDWLVLEISGGDPVALGVAIALQFAPMPLFTLWAGVLADRFDKRLLLIALQYGAGGSALTLGLLDVTGVVQLWHVYLLCLVLGCCGAVEMPVRQSFVMEIVGGDRVGNAVAVNSMIMNTCRMSGPAVAGYLITLSGTGWLFLFNAASMLAVVATLHMMDPAALRRDSTASSGRGRLREGLSYVRNRPDLIPVLTMVFFLGTFGITFNTSLAVVAGEVFGLGSFGFGMLHASLAAGTLTGAVLAAWRSSHGRPRKEVLVGSALTFGFCEALAAFLPWLIPFAAALLVIGAAQMTFILTANNTIQVSVSAEMRGRVLALYMLLLLGGTPVGSLLAGWSAEHLGPRSPLLLGGVVSFVPALVCGIVAARRGGAVRAAPPAS</sequence>
<feature type="transmembrane region" description="Helical" evidence="8">
    <location>
        <begin position="137"/>
        <end position="155"/>
    </location>
</feature>
<evidence type="ECO:0000256" key="7">
    <source>
        <dbReference type="SAM" id="MobiDB-lite"/>
    </source>
</evidence>
<evidence type="ECO:0000256" key="2">
    <source>
        <dbReference type="ARBA" id="ARBA00022448"/>
    </source>
</evidence>
<feature type="transmembrane region" description="Helical" evidence="8">
    <location>
        <begin position="347"/>
        <end position="369"/>
    </location>
</feature>
<comment type="caution">
    <text evidence="10">The sequence shown here is derived from an EMBL/GenBank/DDBJ whole genome shotgun (WGS) entry which is preliminary data.</text>
</comment>
<evidence type="ECO:0000256" key="8">
    <source>
        <dbReference type="SAM" id="Phobius"/>
    </source>
</evidence>
<keyword evidence="11" id="KW-1185">Reference proteome</keyword>
<keyword evidence="3" id="KW-1003">Cell membrane</keyword>
<evidence type="ECO:0000256" key="4">
    <source>
        <dbReference type="ARBA" id="ARBA00022692"/>
    </source>
</evidence>
<feature type="transmembrane region" description="Helical" evidence="8">
    <location>
        <begin position="112"/>
        <end position="131"/>
    </location>
</feature>
<keyword evidence="6 8" id="KW-0472">Membrane</keyword>
<dbReference type="PANTHER" id="PTHR23513:SF11">
    <property type="entry name" value="STAPHYLOFERRIN A TRANSPORTER"/>
    <property type="match status" value="1"/>
</dbReference>
<reference evidence="10 11" key="1">
    <citation type="submission" date="2020-07" db="EMBL/GenBank/DDBJ databases">
        <title>Genomic Encyclopedia of Type Strains, Phase III (KMG-III): the genomes of soil and plant-associated and newly described type strains.</title>
        <authorList>
            <person name="Whitman W."/>
        </authorList>
    </citation>
    <scope>NUCLEOTIDE SEQUENCE [LARGE SCALE GENOMIC DNA]</scope>
    <source>
        <strain evidence="10 11">CECT 8576</strain>
    </source>
</reference>
<gene>
    <name evidence="10" type="ORF">FHR84_004311</name>
</gene>
<evidence type="ECO:0000256" key="1">
    <source>
        <dbReference type="ARBA" id="ARBA00004651"/>
    </source>
</evidence>
<dbReference type="SUPFAM" id="SSF103473">
    <property type="entry name" value="MFS general substrate transporter"/>
    <property type="match status" value="1"/>
</dbReference>
<feature type="compositionally biased region" description="Gly residues" evidence="7">
    <location>
        <begin position="1"/>
        <end position="11"/>
    </location>
</feature>
<evidence type="ECO:0000256" key="3">
    <source>
        <dbReference type="ARBA" id="ARBA00022475"/>
    </source>
</evidence>
<keyword evidence="4 8" id="KW-0812">Transmembrane</keyword>
<keyword evidence="5 8" id="KW-1133">Transmembrane helix</keyword>
<dbReference type="InterPro" id="IPR036259">
    <property type="entry name" value="MFS_trans_sf"/>
</dbReference>
<dbReference type="PANTHER" id="PTHR23513">
    <property type="entry name" value="INTEGRAL MEMBRANE EFFLUX PROTEIN-RELATED"/>
    <property type="match status" value="1"/>
</dbReference>
<accession>A0A852Z5E2</accession>
<comment type="subcellular location">
    <subcellularLocation>
        <location evidence="1">Cell membrane</location>
        <topology evidence="1">Multi-pass membrane protein</topology>
    </subcellularLocation>
</comment>
<organism evidence="10 11">
    <name type="scientific">Actinopolyspora biskrensis</name>
    <dbReference type="NCBI Taxonomy" id="1470178"/>
    <lineage>
        <taxon>Bacteria</taxon>
        <taxon>Bacillati</taxon>
        <taxon>Actinomycetota</taxon>
        <taxon>Actinomycetes</taxon>
        <taxon>Actinopolysporales</taxon>
        <taxon>Actinopolysporaceae</taxon>
        <taxon>Actinopolyspora</taxon>
    </lineage>
</organism>
<dbReference type="EMBL" id="JACBYW010000010">
    <property type="protein sequence ID" value="NYH80939.1"/>
    <property type="molecule type" value="Genomic_DNA"/>
</dbReference>
<evidence type="ECO:0000256" key="5">
    <source>
        <dbReference type="ARBA" id="ARBA00022989"/>
    </source>
</evidence>
<dbReference type="AlphaFoldDB" id="A0A852Z5E2"/>
<feature type="region of interest" description="Disordered" evidence="7">
    <location>
        <begin position="1"/>
        <end position="32"/>
    </location>
</feature>